<name>A0A8J6B3G8_ELECQ</name>
<dbReference type="Proteomes" id="UP000770717">
    <property type="component" value="Unassembled WGS sequence"/>
</dbReference>
<reference evidence="1" key="1">
    <citation type="thesis" date="2020" institute="ProQuest LLC" country="789 East Eisenhower Parkway, Ann Arbor, MI, USA">
        <title>Comparative Genomics and Chromosome Evolution.</title>
        <authorList>
            <person name="Mudd A.B."/>
        </authorList>
    </citation>
    <scope>NUCLEOTIDE SEQUENCE</scope>
    <source>
        <strain evidence="1">HN-11 Male</strain>
        <tissue evidence="1">Kidney and liver</tissue>
    </source>
</reference>
<dbReference type="EMBL" id="WNTK01040119">
    <property type="protein sequence ID" value="KAG9460791.1"/>
    <property type="molecule type" value="Genomic_DNA"/>
</dbReference>
<sequence length="136" mass="15582">TKEQKAVYDAFTISAEDREACMDSAKKKEESSFDYRLPEDYKMKEMKSTFKERRSTQDEADSWTFAASEGDQEVMDTVCHLQESSGALDSKSHVVGVGMDLQLEWMTLEDFQRHLDGSDEIIPKDPISNSMFLYSL</sequence>
<comment type="caution">
    <text evidence="1">The sequence shown here is derived from an EMBL/GenBank/DDBJ whole genome shotgun (WGS) entry which is preliminary data.</text>
</comment>
<gene>
    <name evidence="1" type="ORF">GDO78_019533</name>
</gene>
<evidence type="ECO:0000313" key="2">
    <source>
        <dbReference type="Proteomes" id="UP000770717"/>
    </source>
</evidence>
<protein>
    <submittedName>
        <fullName evidence="1">Uncharacterized protein</fullName>
    </submittedName>
</protein>
<feature type="non-terminal residue" evidence="1">
    <location>
        <position position="136"/>
    </location>
</feature>
<dbReference type="OrthoDB" id="5376140at2759"/>
<keyword evidence="2" id="KW-1185">Reference proteome</keyword>
<proteinExistence type="predicted"/>
<accession>A0A8J6B3G8</accession>
<organism evidence="1 2">
    <name type="scientific">Eleutherodactylus coqui</name>
    <name type="common">Puerto Rican coqui</name>
    <dbReference type="NCBI Taxonomy" id="57060"/>
    <lineage>
        <taxon>Eukaryota</taxon>
        <taxon>Metazoa</taxon>
        <taxon>Chordata</taxon>
        <taxon>Craniata</taxon>
        <taxon>Vertebrata</taxon>
        <taxon>Euteleostomi</taxon>
        <taxon>Amphibia</taxon>
        <taxon>Batrachia</taxon>
        <taxon>Anura</taxon>
        <taxon>Neobatrachia</taxon>
        <taxon>Hyloidea</taxon>
        <taxon>Eleutherodactylidae</taxon>
        <taxon>Eleutherodactylinae</taxon>
        <taxon>Eleutherodactylus</taxon>
        <taxon>Eleutherodactylus</taxon>
    </lineage>
</organism>
<evidence type="ECO:0000313" key="1">
    <source>
        <dbReference type="EMBL" id="KAG9460791.1"/>
    </source>
</evidence>
<dbReference type="AlphaFoldDB" id="A0A8J6B3G8"/>